<evidence type="ECO:0000256" key="1">
    <source>
        <dbReference type="SAM" id="MobiDB-lite"/>
    </source>
</evidence>
<evidence type="ECO:0000313" key="3">
    <source>
        <dbReference type="Proteomes" id="UP000188174"/>
    </source>
</evidence>
<organism evidence="2 3">
    <name type="scientific">Roseibium algicola</name>
    <dbReference type="NCBI Taxonomy" id="2857014"/>
    <lineage>
        <taxon>Bacteria</taxon>
        <taxon>Pseudomonadati</taxon>
        <taxon>Pseudomonadota</taxon>
        <taxon>Alphaproteobacteria</taxon>
        <taxon>Hyphomicrobiales</taxon>
        <taxon>Stappiaceae</taxon>
        <taxon>Roseibium</taxon>
    </lineage>
</organism>
<accession>A0ABM6I5J6</accession>
<keyword evidence="3" id="KW-1185">Reference proteome</keyword>
<feature type="region of interest" description="Disordered" evidence="1">
    <location>
        <begin position="36"/>
        <end position="56"/>
    </location>
</feature>
<reference evidence="2 3" key="1">
    <citation type="submission" date="2017-02" db="EMBL/GenBank/DDBJ databases">
        <authorList>
            <person name="Jeong S."/>
        </authorList>
    </citation>
    <scope>NUCLEOTIDE SEQUENCE [LARGE SCALE GENOMIC DNA]</scope>
    <source>
        <strain evidence="2 3">RMAR6-6</strain>
    </source>
</reference>
<sequence>MVLQALTEGAGVVGSDVEVVSHTEIQPRINKRHIPVQRRTGDRERRTAGPPQCRNSARQTPAIEQFRDCTSAEQDQLSSDGKCEWEKRKMVGPESLAKLKKVNSLAEGGTKHLPEGFQWLTMAVVPPFCCFASLEIAFQAGLWRHA</sequence>
<gene>
    <name evidence="2" type="ORF">B0E33_20715</name>
</gene>
<protein>
    <submittedName>
        <fullName evidence="2">Uncharacterized protein</fullName>
    </submittedName>
</protein>
<dbReference type="EMBL" id="CP019630">
    <property type="protein sequence ID" value="AQQ05688.1"/>
    <property type="molecule type" value="Genomic_DNA"/>
</dbReference>
<dbReference type="Proteomes" id="UP000188174">
    <property type="component" value="Chromosome"/>
</dbReference>
<proteinExistence type="predicted"/>
<name>A0ABM6I5J6_9HYPH</name>
<evidence type="ECO:0000313" key="2">
    <source>
        <dbReference type="EMBL" id="AQQ05688.1"/>
    </source>
</evidence>